<dbReference type="RefSeq" id="WP_170216676.1">
    <property type="nucleotide sequence ID" value="NZ_AP019700.1"/>
</dbReference>
<feature type="domain" description="Amidohydrolase-related" evidence="1">
    <location>
        <begin position="193"/>
        <end position="434"/>
    </location>
</feature>
<evidence type="ECO:0000313" key="2">
    <source>
        <dbReference type="EMBL" id="ROP83334.1"/>
    </source>
</evidence>
<comment type="caution">
    <text evidence="2">The sequence shown here is derived from an EMBL/GenBank/DDBJ whole genome shotgun (WGS) entry which is preliminary data.</text>
</comment>
<dbReference type="EMBL" id="RJKX01000017">
    <property type="protein sequence ID" value="ROP83334.1"/>
    <property type="molecule type" value="Genomic_DNA"/>
</dbReference>
<dbReference type="Pfam" id="PF04909">
    <property type="entry name" value="Amidohydro_2"/>
    <property type="match status" value="1"/>
</dbReference>
<dbReference type="Gene3D" id="3.20.20.140">
    <property type="entry name" value="Metal-dependent hydrolases"/>
    <property type="match status" value="1"/>
</dbReference>
<dbReference type="Proteomes" id="UP000278222">
    <property type="component" value="Unassembled WGS sequence"/>
</dbReference>
<dbReference type="PANTHER" id="PTHR42889:SF1">
    <property type="entry name" value="BLR3681 PROTEIN"/>
    <property type="match status" value="1"/>
</dbReference>
<protein>
    <recommendedName>
        <fullName evidence="1">Amidohydrolase-related domain-containing protein</fullName>
    </recommendedName>
</protein>
<dbReference type="SUPFAM" id="SSF51556">
    <property type="entry name" value="Metallo-dependent hydrolases"/>
    <property type="match status" value="1"/>
</dbReference>
<organism evidence="2 3">
    <name type="scientific">Stella humosa</name>
    <dbReference type="NCBI Taxonomy" id="94"/>
    <lineage>
        <taxon>Bacteria</taxon>
        <taxon>Pseudomonadati</taxon>
        <taxon>Pseudomonadota</taxon>
        <taxon>Alphaproteobacteria</taxon>
        <taxon>Rhodospirillales</taxon>
        <taxon>Stellaceae</taxon>
        <taxon>Stella</taxon>
    </lineage>
</organism>
<dbReference type="InterPro" id="IPR006680">
    <property type="entry name" value="Amidohydro-rel"/>
</dbReference>
<proteinExistence type="predicted"/>
<reference evidence="2 3" key="1">
    <citation type="submission" date="2018-11" db="EMBL/GenBank/DDBJ databases">
        <title>Genomic Encyclopedia of Type Strains, Phase IV (KMG-IV): sequencing the most valuable type-strain genomes for metagenomic binning, comparative biology and taxonomic classification.</title>
        <authorList>
            <person name="Goeker M."/>
        </authorList>
    </citation>
    <scope>NUCLEOTIDE SEQUENCE [LARGE SCALE GENOMIC DNA]</scope>
    <source>
        <strain evidence="2 3">DSM 5900</strain>
    </source>
</reference>
<gene>
    <name evidence="2" type="ORF">EDC65_4868</name>
</gene>
<keyword evidence="3" id="KW-1185">Reference proteome</keyword>
<dbReference type="PANTHER" id="PTHR42889">
    <property type="entry name" value="BLR3681 PROTEIN"/>
    <property type="match status" value="1"/>
</dbReference>
<dbReference type="GO" id="GO:0016787">
    <property type="term" value="F:hydrolase activity"/>
    <property type="evidence" value="ECO:0007669"/>
    <property type="project" value="InterPro"/>
</dbReference>
<dbReference type="InterPro" id="IPR032466">
    <property type="entry name" value="Metal_Hydrolase"/>
</dbReference>
<sequence>MRPLFDLDPDGERLPIKVDTASNGEFFPLPLTAAQTAANALAHRRVSEAAARVGLDRRSFLVSACGAAATLLAFDEANAATGGRFALPPDSRFEPQLAQAVLGATTGVIDLQTHCVDPSGRWSQGADGERWKRTLTQVFGQNAKCTGGSFDCYSAEQLVKEVFLDSDTDVAVVSALWGAPGSNPTPVDYAAEARDLVAAMGGRHRILIHGGVLPNAPGQIDFMDEMAERWKVDAWKLYPQWGPDGRGFHMDDPVHGLPMLERARKLGIRIVCAHRGLPLPFLDHAYSHPGDIARAARLFPDLTFVCFHSGFEPGYVEGAYNPDNTRGVDRFVRAARDAGFQPGTGNLYAELGSVWRHYMSKPDQAAHVMGKLLATFGEDRICWGTDSIWYGSPQDQIQAFRAFEITPEFQERFGYPALTPAAKTKILSANAARIHAIDPATLRRAETPQAPDRIDQLRADYREQRNPSFETFGPKTRREMLRHLAGTGGRP</sequence>
<name>A0A3N1KTL0_9PROT</name>
<evidence type="ECO:0000313" key="3">
    <source>
        <dbReference type="Proteomes" id="UP000278222"/>
    </source>
</evidence>
<dbReference type="AlphaFoldDB" id="A0A3N1KTL0"/>
<evidence type="ECO:0000259" key="1">
    <source>
        <dbReference type="Pfam" id="PF04909"/>
    </source>
</evidence>
<accession>A0A3N1KTL0</accession>